<feature type="domain" description="Bacterial sugar transferase" evidence="9">
    <location>
        <begin position="18"/>
        <end position="136"/>
    </location>
</feature>
<evidence type="ECO:0000313" key="11">
    <source>
        <dbReference type="Proteomes" id="UP000295696"/>
    </source>
</evidence>
<evidence type="ECO:0000256" key="2">
    <source>
        <dbReference type="ARBA" id="ARBA00006464"/>
    </source>
</evidence>
<comment type="caution">
    <text evidence="10">The sequence shown here is derived from an EMBL/GenBank/DDBJ whole genome shotgun (WGS) entry which is preliminary data.</text>
</comment>
<proteinExistence type="inferred from homology"/>
<comment type="similarity">
    <text evidence="2">Belongs to the bacterial sugar transferase family.</text>
</comment>
<dbReference type="Pfam" id="PF02397">
    <property type="entry name" value="Bac_transf"/>
    <property type="match status" value="1"/>
</dbReference>
<evidence type="ECO:0000256" key="4">
    <source>
        <dbReference type="ARBA" id="ARBA00022679"/>
    </source>
</evidence>
<dbReference type="PANTHER" id="PTHR30576">
    <property type="entry name" value="COLANIC BIOSYNTHESIS UDP-GLUCOSE LIPID CARRIER TRANSFERASE"/>
    <property type="match status" value="1"/>
</dbReference>
<keyword evidence="7" id="KW-0472">Membrane</keyword>
<comment type="subcellular location">
    <subcellularLocation>
        <location evidence="1">Cell membrane</location>
    </subcellularLocation>
</comment>
<reference evidence="10 11" key="1">
    <citation type="submission" date="2019-03" db="EMBL/GenBank/DDBJ databases">
        <title>Genomic Encyclopedia of Type Strains, Phase IV (KMG-IV): sequencing the most valuable type-strain genomes for metagenomic binning, comparative biology and taxonomic classification.</title>
        <authorList>
            <person name="Goeker M."/>
        </authorList>
    </citation>
    <scope>NUCLEOTIDE SEQUENCE [LARGE SCALE GENOMIC DNA]</scope>
    <source>
        <strain evidence="10 11">DSM 104836</strain>
    </source>
</reference>
<dbReference type="GO" id="GO:0016780">
    <property type="term" value="F:phosphotransferase activity, for other substituted phosphate groups"/>
    <property type="evidence" value="ECO:0007669"/>
    <property type="project" value="TreeGrafter"/>
</dbReference>
<keyword evidence="5" id="KW-0812">Transmembrane</keyword>
<dbReference type="PANTHER" id="PTHR30576:SF4">
    <property type="entry name" value="UNDECAPRENYL-PHOSPHATE GALACTOSE PHOSPHOTRANSFERASE"/>
    <property type="match status" value="1"/>
</dbReference>
<evidence type="ECO:0000259" key="9">
    <source>
        <dbReference type="Pfam" id="PF02397"/>
    </source>
</evidence>
<evidence type="ECO:0000256" key="8">
    <source>
        <dbReference type="ARBA" id="ARBA00023169"/>
    </source>
</evidence>
<name>A0A4V6NYG6_9RHOB</name>
<keyword evidence="8" id="KW-0270">Exopolysaccharide synthesis</keyword>
<evidence type="ECO:0000256" key="3">
    <source>
        <dbReference type="ARBA" id="ARBA00022475"/>
    </source>
</evidence>
<evidence type="ECO:0000256" key="1">
    <source>
        <dbReference type="ARBA" id="ARBA00004236"/>
    </source>
</evidence>
<dbReference type="AlphaFoldDB" id="A0A4V6NYG6"/>
<evidence type="ECO:0000313" key="10">
    <source>
        <dbReference type="EMBL" id="TCS60711.1"/>
    </source>
</evidence>
<evidence type="ECO:0000256" key="6">
    <source>
        <dbReference type="ARBA" id="ARBA00022989"/>
    </source>
</evidence>
<dbReference type="InterPro" id="IPR003362">
    <property type="entry name" value="Bact_transf"/>
</dbReference>
<keyword evidence="11" id="KW-1185">Reference proteome</keyword>
<dbReference type="GO" id="GO:0005886">
    <property type="term" value="C:plasma membrane"/>
    <property type="evidence" value="ECO:0007669"/>
    <property type="project" value="UniProtKB-SubCell"/>
</dbReference>
<evidence type="ECO:0000256" key="7">
    <source>
        <dbReference type="ARBA" id="ARBA00023136"/>
    </source>
</evidence>
<gene>
    <name evidence="10" type="ORF">EDD52_1133</name>
</gene>
<protein>
    <submittedName>
        <fullName evidence="10">Sugar transferase</fullName>
    </submittedName>
</protein>
<sequence length="141" mass="16255">MVPNSEERLKDYLANNPEAAREWSENFKLRNDPRITPIGKFLRKSSLDELPQFWNVLLGEMSLVGPRPVSRDELQMYSIHLESYLSMSPGITGPWQVSGRNNLTYEQRVAIDVDYSRQAHLRLDIKILLKTASVVLRRTGL</sequence>
<keyword evidence="4 10" id="KW-0808">Transferase</keyword>
<keyword evidence="6" id="KW-1133">Transmembrane helix</keyword>
<accession>A0A4V6NYG6</accession>
<dbReference type="Proteomes" id="UP000295696">
    <property type="component" value="Unassembled WGS sequence"/>
</dbReference>
<organism evidence="10 11">
    <name type="scientific">Primorskyibacter sedentarius</name>
    <dbReference type="NCBI Taxonomy" id="745311"/>
    <lineage>
        <taxon>Bacteria</taxon>
        <taxon>Pseudomonadati</taxon>
        <taxon>Pseudomonadota</taxon>
        <taxon>Alphaproteobacteria</taxon>
        <taxon>Rhodobacterales</taxon>
        <taxon>Roseobacteraceae</taxon>
        <taxon>Primorskyibacter</taxon>
    </lineage>
</organism>
<evidence type="ECO:0000256" key="5">
    <source>
        <dbReference type="ARBA" id="ARBA00022692"/>
    </source>
</evidence>
<dbReference type="EMBL" id="SLZU01000013">
    <property type="protein sequence ID" value="TCS60711.1"/>
    <property type="molecule type" value="Genomic_DNA"/>
</dbReference>
<keyword evidence="3" id="KW-1003">Cell membrane</keyword>
<dbReference type="GO" id="GO:0000271">
    <property type="term" value="P:polysaccharide biosynthetic process"/>
    <property type="evidence" value="ECO:0007669"/>
    <property type="project" value="UniProtKB-KW"/>
</dbReference>